<evidence type="ECO:0000256" key="1">
    <source>
        <dbReference type="ARBA" id="ARBA00022491"/>
    </source>
</evidence>
<dbReference type="SUPFAM" id="SSF47413">
    <property type="entry name" value="lambda repressor-like DNA-binding domains"/>
    <property type="match status" value="1"/>
</dbReference>
<dbReference type="InterPro" id="IPR046335">
    <property type="entry name" value="LacI/GalR-like_sensor"/>
</dbReference>
<feature type="domain" description="HTH lacI-type" evidence="5">
    <location>
        <begin position="7"/>
        <end position="61"/>
    </location>
</feature>
<dbReference type="CDD" id="cd06278">
    <property type="entry name" value="PBP1_LacI-like"/>
    <property type="match status" value="1"/>
</dbReference>
<dbReference type="InterPro" id="IPR000843">
    <property type="entry name" value="HTH_LacI"/>
</dbReference>
<evidence type="ECO:0000256" key="2">
    <source>
        <dbReference type="ARBA" id="ARBA00023015"/>
    </source>
</evidence>
<sequence length="337" mass="36583">MMQNRKVTASDVAEVAGVSRSSVSRAFTEGASIHPNKQQKILDAAKQLGYQPNFFARTLSTPNQKKRSNIVAILVSDLSNPYESYLFEALSSALQGHGKQPMLLNVKQADDLDEAILQLSGYQIDGVVAVVGSLPAEHFHQCLKLSLPLITLGRSDAAGLIPSVQTDNQLAGEMAAKYLLSLNLTRLGFLAGRGDGQASNERYQGFKRYLMAAGYPEPVCLSAGSYRYQAGFEAALQHQQQLQSLDGLFCAADSLALGVMDCCRQALNIAVSEQLRIVGCDDIPMAGWEGYQLTTLAQPVNRIAQQVITLLEGIWAQSENQPNLIKLEPELVVRKSA</sequence>
<dbReference type="CDD" id="cd01392">
    <property type="entry name" value="HTH_LacI"/>
    <property type="match status" value="1"/>
</dbReference>
<gene>
    <name evidence="6" type="ORF">EC835_108196</name>
</gene>
<evidence type="ECO:0000313" key="6">
    <source>
        <dbReference type="EMBL" id="TCT31046.1"/>
    </source>
</evidence>
<dbReference type="GO" id="GO:0003700">
    <property type="term" value="F:DNA-binding transcription factor activity"/>
    <property type="evidence" value="ECO:0007669"/>
    <property type="project" value="TreeGrafter"/>
</dbReference>
<evidence type="ECO:0000256" key="4">
    <source>
        <dbReference type="ARBA" id="ARBA00023163"/>
    </source>
</evidence>
<evidence type="ECO:0000313" key="7">
    <source>
        <dbReference type="Proteomes" id="UP000295055"/>
    </source>
</evidence>
<name>A0A4R3NH72_9GAMM</name>
<dbReference type="GO" id="GO:0000976">
    <property type="term" value="F:transcription cis-regulatory region binding"/>
    <property type="evidence" value="ECO:0007669"/>
    <property type="project" value="TreeGrafter"/>
</dbReference>
<dbReference type="RefSeq" id="WP_132496940.1">
    <property type="nucleotide sequence ID" value="NZ_SMAS01000008.1"/>
</dbReference>
<reference evidence="6 7" key="1">
    <citation type="submission" date="2019-03" db="EMBL/GenBank/DDBJ databases">
        <title>Genomic analyses of the natural microbiome of Caenorhabditis elegans.</title>
        <authorList>
            <person name="Samuel B."/>
        </authorList>
    </citation>
    <scope>NUCLEOTIDE SEQUENCE [LARGE SCALE GENOMIC DNA]</scope>
    <source>
        <strain evidence="6 7">JUb102</strain>
    </source>
</reference>
<accession>A0A4R3NH72</accession>
<dbReference type="Pfam" id="PF00356">
    <property type="entry name" value="LacI"/>
    <property type="match status" value="1"/>
</dbReference>
<dbReference type="PANTHER" id="PTHR30146">
    <property type="entry name" value="LACI-RELATED TRANSCRIPTIONAL REPRESSOR"/>
    <property type="match status" value="1"/>
</dbReference>
<dbReference type="PROSITE" id="PS50932">
    <property type="entry name" value="HTH_LACI_2"/>
    <property type="match status" value="1"/>
</dbReference>
<protein>
    <submittedName>
        <fullName evidence="6">LacI family transcriptional regulator</fullName>
    </submittedName>
</protein>
<dbReference type="Pfam" id="PF13377">
    <property type="entry name" value="Peripla_BP_3"/>
    <property type="match status" value="1"/>
</dbReference>
<dbReference type="InterPro" id="IPR028082">
    <property type="entry name" value="Peripla_BP_I"/>
</dbReference>
<dbReference type="Gene3D" id="3.40.50.2300">
    <property type="match status" value="2"/>
</dbReference>
<dbReference type="InterPro" id="IPR010982">
    <property type="entry name" value="Lambda_DNA-bd_dom_sf"/>
</dbReference>
<keyword evidence="1" id="KW-0678">Repressor</keyword>
<dbReference type="Gene3D" id="1.10.260.40">
    <property type="entry name" value="lambda repressor-like DNA-binding domains"/>
    <property type="match status" value="1"/>
</dbReference>
<keyword evidence="2" id="KW-0805">Transcription regulation</keyword>
<dbReference type="SMART" id="SM00354">
    <property type="entry name" value="HTH_LACI"/>
    <property type="match status" value="1"/>
</dbReference>
<dbReference type="Proteomes" id="UP000295055">
    <property type="component" value="Unassembled WGS sequence"/>
</dbReference>
<keyword evidence="4" id="KW-0804">Transcription</keyword>
<dbReference type="SUPFAM" id="SSF53822">
    <property type="entry name" value="Periplasmic binding protein-like I"/>
    <property type="match status" value="1"/>
</dbReference>
<dbReference type="OrthoDB" id="6619319at2"/>
<proteinExistence type="predicted"/>
<dbReference type="AlphaFoldDB" id="A0A4R3NH72"/>
<evidence type="ECO:0000256" key="3">
    <source>
        <dbReference type="ARBA" id="ARBA00023125"/>
    </source>
</evidence>
<organism evidence="6 7">
    <name type="scientific">Providencia alcalifaciens</name>
    <dbReference type="NCBI Taxonomy" id="126385"/>
    <lineage>
        <taxon>Bacteria</taxon>
        <taxon>Pseudomonadati</taxon>
        <taxon>Pseudomonadota</taxon>
        <taxon>Gammaproteobacteria</taxon>
        <taxon>Enterobacterales</taxon>
        <taxon>Morganellaceae</taxon>
        <taxon>Providencia</taxon>
    </lineage>
</organism>
<comment type="caution">
    <text evidence="6">The sequence shown here is derived from an EMBL/GenBank/DDBJ whole genome shotgun (WGS) entry which is preliminary data.</text>
</comment>
<dbReference type="PANTHER" id="PTHR30146:SF95">
    <property type="entry name" value="RIBOSE OPERON REPRESSOR"/>
    <property type="match status" value="1"/>
</dbReference>
<evidence type="ECO:0000259" key="5">
    <source>
        <dbReference type="PROSITE" id="PS50932"/>
    </source>
</evidence>
<keyword evidence="3" id="KW-0238">DNA-binding</keyword>
<dbReference type="EMBL" id="SMAS01000008">
    <property type="protein sequence ID" value="TCT31046.1"/>
    <property type="molecule type" value="Genomic_DNA"/>
</dbReference>